<gene>
    <name evidence="1" type="ORF">U6A24_12305</name>
</gene>
<protein>
    <recommendedName>
        <fullName evidence="3">Natural product</fullName>
    </recommendedName>
</protein>
<name>A0ABU5ZWL4_9FLAO</name>
<dbReference type="EMBL" id="JAYKLX010000005">
    <property type="protein sequence ID" value="MEB3346251.1"/>
    <property type="molecule type" value="Genomic_DNA"/>
</dbReference>
<sequence length="53" mass="6143">MKKENFKKLQLNRETVARLKGGLAHPMGEYKERVKWYVGTRNTCQCETIASPC</sequence>
<evidence type="ECO:0000313" key="2">
    <source>
        <dbReference type="Proteomes" id="UP001327027"/>
    </source>
</evidence>
<evidence type="ECO:0008006" key="3">
    <source>
        <dbReference type="Google" id="ProtNLM"/>
    </source>
</evidence>
<comment type="caution">
    <text evidence="1">The sequence shown here is derived from an EMBL/GenBank/DDBJ whole genome shotgun (WGS) entry which is preliminary data.</text>
</comment>
<proteinExistence type="predicted"/>
<dbReference type="Proteomes" id="UP001327027">
    <property type="component" value="Unassembled WGS sequence"/>
</dbReference>
<accession>A0ABU5ZWL4</accession>
<evidence type="ECO:0000313" key="1">
    <source>
        <dbReference type="EMBL" id="MEB3346251.1"/>
    </source>
</evidence>
<keyword evidence="2" id="KW-1185">Reference proteome</keyword>
<dbReference type="RefSeq" id="WP_324180276.1">
    <property type="nucleotide sequence ID" value="NZ_BAABAW010000024.1"/>
</dbReference>
<organism evidence="1 2">
    <name type="scientific">Aquimarina gracilis</name>
    <dbReference type="NCBI Taxonomy" id="874422"/>
    <lineage>
        <taxon>Bacteria</taxon>
        <taxon>Pseudomonadati</taxon>
        <taxon>Bacteroidota</taxon>
        <taxon>Flavobacteriia</taxon>
        <taxon>Flavobacteriales</taxon>
        <taxon>Flavobacteriaceae</taxon>
        <taxon>Aquimarina</taxon>
    </lineage>
</organism>
<reference evidence="1 2" key="1">
    <citation type="journal article" date="2013" name="Int. J. Syst. Evol. Microbiol.">
        <title>Aquimarina gracilis sp. nov., isolated from the gut microflora of a mussel, Mytilus coruscus, and emended description of Aquimarina spongiae.</title>
        <authorList>
            <person name="Park S.C."/>
            <person name="Choe H.N."/>
            <person name="Baik K.S."/>
            <person name="Seong C.N."/>
        </authorList>
    </citation>
    <scope>NUCLEOTIDE SEQUENCE [LARGE SCALE GENOMIC DNA]</scope>
    <source>
        <strain evidence="1 2">PSC32</strain>
    </source>
</reference>